<keyword evidence="2" id="KW-1185">Reference proteome</keyword>
<dbReference type="Proteomes" id="UP000631114">
    <property type="component" value="Unassembled WGS sequence"/>
</dbReference>
<sequence>MDLLEVTQAYQVGDPLSETVKAGFLAPLLVGWELKVETNYVDESQAIVLSIEKALHMGWRRLWVESDSIVAMKAFQEVKRWIGPLDKQCSIGFDKMNKWPLDEQCSTGLNIGLYKYEAPLMVRPSPTASLAYRVSGPRL</sequence>
<dbReference type="EMBL" id="JADFTS010000008">
    <property type="protein sequence ID" value="KAF9595316.1"/>
    <property type="molecule type" value="Genomic_DNA"/>
</dbReference>
<evidence type="ECO:0000313" key="2">
    <source>
        <dbReference type="Proteomes" id="UP000631114"/>
    </source>
</evidence>
<evidence type="ECO:0000313" key="1">
    <source>
        <dbReference type="EMBL" id="KAF9595316.1"/>
    </source>
</evidence>
<protein>
    <submittedName>
        <fullName evidence="1">Uncharacterized protein</fullName>
    </submittedName>
</protein>
<accession>A0A835LPZ4</accession>
<organism evidence="1 2">
    <name type="scientific">Coptis chinensis</name>
    <dbReference type="NCBI Taxonomy" id="261450"/>
    <lineage>
        <taxon>Eukaryota</taxon>
        <taxon>Viridiplantae</taxon>
        <taxon>Streptophyta</taxon>
        <taxon>Embryophyta</taxon>
        <taxon>Tracheophyta</taxon>
        <taxon>Spermatophyta</taxon>
        <taxon>Magnoliopsida</taxon>
        <taxon>Ranunculales</taxon>
        <taxon>Ranunculaceae</taxon>
        <taxon>Coptidoideae</taxon>
        <taxon>Coptis</taxon>
    </lineage>
</organism>
<dbReference type="AlphaFoldDB" id="A0A835LPZ4"/>
<reference evidence="1 2" key="1">
    <citation type="submission" date="2020-10" db="EMBL/GenBank/DDBJ databases">
        <title>The Coptis chinensis genome and diversification of protoberbering-type alkaloids.</title>
        <authorList>
            <person name="Wang B."/>
            <person name="Shu S."/>
            <person name="Song C."/>
            <person name="Liu Y."/>
        </authorList>
    </citation>
    <scope>NUCLEOTIDE SEQUENCE [LARGE SCALE GENOMIC DNA]</scope>
    <source>
        <strain evidence="1">HL-2020</strain>
        <tissue evidence="1">Leaf</tissue>
    </source>
</reference>
<proteinExistence type="predicted"/>
<gene>
    <name evidence="1" type="ORF">IFM89_038468</name>
</gene>
<name>A0A835LPZ4_9MAGN</name>
<comment type="caution">
    <text evidence="1">The sequence shown here is derived from an EMBL/GenBank/DDBJ whole genome shotgun (WGS) entry which is preliminary data.</text>
</comment>